<evidence type="ECO:0000256" key="2">
    <source>
        <dbReference type="HAMAP-Rule" id="MF_01867"/>
    </source>
</evidence>
<evidence type="ECO:0000313" key="6">
    <source>
        <dbReference type="Proteomes" id="UP000187608"/>
    </source>
</evidence>
<dbReference type="RefSeq" id="WP_076556754.1">
    <property type="nucleotide sequence ID" value="NZ_FTOC01000001.1"/>
</dbReference>
<dbReference type="HAMAP" id="MF_01867">
    <property type="entry name" value="BshC"/>
    <property type="match status" value="1"/>
</dbReference>
<feature type="domain" description="Bacillithiol biosynthesis BshC C-terminal coiled-coil" evidence="4">
    <location>
        <begin position="380"/>
        <end position="538"/>
    </location>
</feature>
<feature type="domain" description="Bacillithiol biosynthesis BshC N-terminal Rossmann-like" evidence="3">
    <location>
        <begin position="1"/>
        <end position="378"/>
    </location>
</feature>
<keyword evidence="6" id="KW-1185">Reference proteome</keyword>
<organism evidence="5 6">
    <name type="scientific">Salimicrobium flavidum</name>
    <dbReference type="NCBI Taxonomy" id="570947"/>
    <lineage>
        <taxon>Bacteria</taxon>
        <taxon>Bacillati</taxon>
        <taxon>Bacillota</taxon>
        <taxon>Bacilli</taxon>
        <taxon>Bacillales</taxon>
        <taxon>Bacillaceae</taxon>
        <taxon>Salimicrobium</taxon>
    </lineage>
</organism>
<protein>
    <recommendedName>
        <fullName evidence="2">Putative cysteine ligase BshC</fullName>
        <ecNumber evidence="2">6.-.-.-</ecNumber>
    </recommendedName>
</protein>
<dbReference type="OrthoDB" id="9765151at2"/>
<dbReference type="InterPro" id="IPR011199">
    <property type="entry name" value="Bacillithiol_biosynth_BshC"/>
</dbReference>
<reference evidence="6" key="1">
    <citation type="submission" date="2017-01" db="EMBL/GenBank/DDBJ databases">
        <authorList>
            <person name="Varghese N."/>
            <person name="Submissions S."/>
        </authorList>
    </citation>
    <scope>NUCLEOTIDE SEQUENCE [LARGE SCALE GENOMIC DNA]</scope>
    <source>
        <strain evidence="6">DSM 23127</strain>
    </source>
</reference>
<dbReference type="EC" id="6.-.-.-" evidence="2"/>
<dbReference type="STRING" id="570947.SAMN05421687_101496"/>
<dbReference type="Pfam" id="PF10079">
    <property type="entry name" value="Rossmann-like_BshC"/>
    <property type="match status" value="1"/>
</dbReference>
<evidence type="ECO:0000313" key="5">
    <source>
        <dbReference type="EMBL" id="SIS37957.1"/>
    </source>
</evidence>
<dbReference type="Proteomes" id="UP000187608">
    <property type="component" value="Unassembled WGS sequence"/>
</dbReference>
<name>A0A1N7ILJ1_9BACI</name>
<gene>
    <name evidence="2" type="primary">bshC</name>
    <name evidence="5" type="ORF">SAMN05421687_101496</name>
</gene>
<dbReference type="AlphaFoldDB" id="A0A1N7ILJ1"/>
<dbReference type="InterPro" id="IPR055398">
    <property type="entry name" value="Rossmann-like_BshC"/>
</dbReference>
<comment type="similarity">
    <text evidence="2">Belongs to the BshC family.</text>
</comment>
<accession>A0A1N7ILJ1</accession>
<sequence>MKIDPVQFGEKNPLMRDYRSHFEKVENKFDYHPFEEKSWSSRLEELKNRSFKREELSEVLKKMNEAYGAGPSTLAHIERLKEDHATVMIAGQQAGLLTGPLYTVNKVISVIEAAKQKEKSLGVPVLPVFWIAGEDHDFDEINHVYLNRDGLKKQKVAQTTDGKTSVSNVELDKDAMVDFVEECFRQLPESSHTRRVYEYINEAFEESRTYTDFFARLLVSLFGEQGLIVMDAHAPAIRNMESDYFIQMIEHNKAISSGVYTKEQENRRQGYPVSLETEPEDAHLFYHNNNQRVLLMRQGKGFVGKQGELEISEEELLMVAEETPEKLSNNVVSRPLMQDLLLPCLGFIGGPGEITYWSVLGPAFSELSIKMPPVLPRLSFTFINEEKRLKAKREGLDLYEVVRYGLGEEKMNYLASQTTIPMEELNKEAKEEISRLHSPFREEAEKISPDVKAYADKNLEYIEALIDDMGERISKEKQKRYQKTLEFYTELEELLRPKGGLQERIWNPLPFLNEYGWHFFTEIPEYNWDFRQQHYFIYN</sequence>
<dbReference type="Pfam" id="PF24850">
    <property type="entry name" value="CC_BshC"/>
    <property type="match status" value="1"/>
</dbReference>
<dbReference type="NCBIfam" id="TIGR03998">
    <property type="entry name" value="thiol_BshC"/>
    <property type="match status" value="1"/>
</dbReference>
<dbReference type="InterPro" id="IPR055399">
    <property type="entry name" value="CC_BshC"/>
</dbReference>
<evidence type="ECO:0000259" key="4">
    <source>
        <dbReference type="Pfam" id="PF24850"/>
    </source>
</evidence>
<evidence type="ECO:0000259" key="3">
    <source>
        <dbReference type="Pfam" id="PF10079"/>
    </source>
</evidence>
<comment type="function">
    <text evidence="2">Involved in bacillithiol (BSH) biosynthesis. May catalyze the last step of the pathway, the addition of cysteine to glucosamine malate (GlcN-Mal) to generate BSH.</text>
</comment>
<dbReference type="PIRSF" id="PIRSF012535">
    <property type="entry name" value="UCP012535"/>
    <property type="match status" value="1"/>
</dbReference>
<keyword evidence="1 2" id="KW-0436">Ligase</keyword>
<dbReference type="EMBL" id="FTOC01000001">
    <property type="protein sequence ID" value="SIS37957.1"/>
    <property type="molecule type" value="Genomic_DNA"/>
</dbReference>
<evidence type="ECO:0000256" key="1">
    <source>
        <dbReference type="ARBA" id="ARBA00022598"/>
    </source>
</evidence>
<proteinExistence type="inferred from homology"/>
<dbReference type="GO" id="GO:0016874">
    <property type="term" value="F:ligase activity"/>
    <property type="evidence" value="ECO:0007669"/>
    <property type="project" value="UniProtKB-UniRule"/>
</dbReference>